<evidence type="ECO:0000313" key="1">
    <source>
        <dbReference type="EMBL" id="KAJ3478205.1"/>
    </source>
</evidence>
<reference evidence="1" key="1">
    <citation type="submission" date="2022-07" db="EMBL/GenBank/DDBJ databases">
        <title>Genome Sequence of Physisporinus lineatus.</title>
        <authorList>
            <person name="Buettner E."/>
        </authorList>
    </citation>
    <scope>NUCLEOTIDE SEQUENCE</scope>
    <source>
        <strain evidence="1">VT162</strain>
    </source>
</reference>
<evidence type="ECO:0000313" key="2">
    <source>
        <dbReference type="Proteomes" id="UP001212997"/>
    </source>
</evidence>
<gene>
    <name evidence="1" type="ORF">NLI96_g9923</name>
</gene>
<protein>
    <submittedName>
        <fullName evidence="1">Uncharacterized protein</fullName>
    </submittedName>
</protein>
<name>A0AAD5UUK0_9APHY</name>
<dbReference type="EMBL" id="JANAWD010000530">
    <property type="protein sequence ID" value="KAJ3478205.1"/>
    <property type="molecule type" value="Genomic_DNA"/>
</dbReference>
<accession>A0AAD5UUK0</accession>
<keyword evidence="2" id="KW-1185">Reference proteome</keyword>
<dbReference type="AlphaFoldDB" id="A0AAD5UUK0"/>
<dbReference type="Proteomes" id="UP001212997">
    <property type="component" value="Unassembled WGS sequence"/>
</dbReference>
<organism evidence="1 2">
    <name type="scientific">Meripilus lineatus</name>
    <dbReference type="NCBI Taxonomy" id="2056292"/>
    <lineage>
        <taxon>Eukaryota</taxon>
        <taxon>Fungi</taxon>
        <taxon>Dikarya</taxon>
        <taxon>Basidiomycota</taxon>
        <taxon>Agaricomycotina</taxon>
        <taxon>Agaricomycetes</taxon>
        <taxon>Polyporales</taxon>
        <taxon>Meripilaceae</taxon>
        <taxon>Meripilus</taxon>
    </lineage>
</organism>
<comment type="caution">
    <text evidence="1">The sequence shown here is derived from an EMBL/GenBank/DDBJ whole genome shotgun (WGS) entry which is preliminary data.</text>
</comment>
<sequence>MHFTQNLLYYLPSPAGQSIRPGWNPETGFPGEIWQHILEILCKSRSALALLAFQRTIRTWTYEDIDLLVDDVRDAPKDVNLIRNVQFIPGNWGDKSTRSTVALSVAPLRLTGQRALRRVDLLIVGEFITDPTIEAYFHPRSCPLYGRAFPNTTQIEFKGFQFDSFMEFAFLVTSFPALTSLELQRFHEGFMAEYIRARISHRADCGAVAVGRE</sequence>
<proteinExistence type="predicted"/>